<name>A0A915YPX5_9GLOM</name>
<dbReference type="AlphaFoldDB" id="A0A915YPX5"/>
<dbReference type="OrthoDB" id="10430914at2759"/>
<proteinExistence type="predicted"/>
<gene>
    <name evidence="1" type="ORF">CHRIB12_LOCUS1442</name>
</gene>
<evidence type="ECO:0000313" key="2">
    <source>
        <dbReference type="Proteomes" id="UP000684084"/>
    </source>
</evidence>
<protein>
    <submittedName>
        <fullName evidence="1">Uncharacterized protein</fullName>
    </submittedName>
</protein>
<evidence type="ECO:0000313" key="1">
    <source>
        <dbReference type="EMBL" id="CAB5309774.1"/>
    </source>
</evidence>
<sequence length="130" mass="14560">MFFFLKKNTFFSLGQTWTWTSEQLGRLEFQKGTPAWNSISAWAIKTWISVWAIKVTPFLTWISAWAIKVSWGGDVLPGPGFQLGLLKRCPPGFGFHKGDALPGPGFRLGLLKRTPLGPGFRETPSWTSKS</sequence>
<organism evidence="1 2">
    <name type="scientific">Rhizophagus irregularis</name>
    <dbReference type="NCBI Taxonomy" id="588596"/>
    <lineage>
        <taxon>Eukaryota</taxon>
        <taxon>Fungi</taxon>
        <taxon>Fungi incertae sedis</taxon>
        <taxon>Mucoromycota</taxon>
        <taxon>Glomeromycotina</taxon>
        <taxon>Glomeromycetes</taxon>
        <taxon>Glomerales</taxon>
        <taxon>Glomeraceae</taxon>
        <taxon>Rhizophagus</taxon>
    </lineage>
</organism>
<accession>A0A915YPX5</accession>
<dbReference type="Proteomes" id="UP000684084">
    <property type="component" value="Unassembled WGS sequence"/>
</dbReference>
<comment type="caution">
    <text evidence="1">The sequence shown here is derived from an EMBL/GenBank/DDBJ whole genome shotgun (WGS) entry which is preliminary data.</text>
</comment>
<reference evidence="1" key="1">
    <citation type="submission" date="2020-05" db="EMBL/GenBank/DDBJ databases">
        <authorList>
            <person name="Rincon C."/>
            <person name="Sanders R I."/>
            <person name="Robbins C."/>
            <person name="Chaturvedi A."/>
        </authorList>
    </citation>
    <scope>NUCLEOTIDE SEQUENCE</scope>
    <source>
        <strain evidence="1">CHB12</strain>
    </source>
</reference>
<dbReference type="EMBL" id="CAGKOT010000002">
    <property type="protein sequence ID" value="CAB5309774.1"/>
    <property type="molecule type" value="Genomic_DNA"/>
</dbReference>